<evidence type="ECO:0000256" key="8">
    <source>
        <dbReference type="PIRNR" id="PIRNR017250"/>
    </source>
</evidence>
<evidence type="ECO:0000256" key="6">
    <source>
        <dbReference type="ARBA" id="ARBA00062123"/>
    </source>
</evidence>
<dbReference type="EC" id="4.6.1.16" evidence="2 8"/>
<dbReference type="OrthoDB" id="48041at2759"/>
<feature type="domain" description="tRNA intron endonuclease catalytic" evidence="10">
    <location>
        <begin position="187"/>
        <end position="264"/>
    </location>
</feature>
<evidence type="ECO:0000259" key="11">
    <source>
        <dbReference type="Pfam" id="PF26577"/>
    </source>
</evidence>
<feature type="active site" evidence="9">
    <location>
        <position position="222"/>
    </location>
</feature>
<dbReference type="STRING" id="1266660.A0A1G4IZ97"/>
<proteinExistence type="inferred from homology"/>
<evidence type="ECO:0000256" key="2">
    <source>
        <dbReference type="ARBA" id="ARBA00012573"/>
    </source>
</evidence>
<evidence type="ECO:0000313" key="12">
    <source>
        <dbReference type="EMBL" id="SCU82422.1"/>
    </source>
</evidence>
<feature type="active site" evidence="9">
    <location>
        <position position="255"/>
    </location>
</feature>
<dbReference type="SUPFAM" id="SSF53032">
    <property type="entry name" value="tRNA-intron endonuclease catalytic domain-like"/>
    <property type="match status" value="1"/>
</dbReference>
<evidence type="ECO:0000256" key="7">
    <source>
        <dbReference type="ARBA" id="ARBA00070870"/>
    </source>
</evidence>
<feature type="active site" evidence="9">
    <location>
        <position position="214"/>
    </location>
</feature>
<keyword evidence="3 8" id="KW-0819">tRNA processing</keyword>
<dbReference type="Pfam" id="PF01974">
    <property type="entry name" value="tRNA_int_endo"/>
    <property type="match status" value="1"/>
</dbReference>
<protein>
    <recommendedName>
        <fullName evidence="7 8">tRNA-splicing endonuclease subunit Sen34</fullName>
        <ecNumber evidence="2 8">4.6.1.16</ecNumber>
    </recommendedName>
</protein>
<evidence type="ECO:0000256" key="3">
    <source>
        <dbReference type="ARBA" id="ARBA00022694"/>
    </source>
</evidence>
<feature type="domain" description="TSEN34 N-terminal" evidence="11">
    <location>
        <begin position="19"/>
        <end position="79"/>
    </location>
</feature>
<dbReference type="GO" id="GO:0003676">
    <property type="term" value="F:nucleic acid binding"/>
    <property type="evidence" value="ECO:0007669"/>
    <property type="project" value="InterPro"/>
</dbReference>
<dbReference type="Gene3D" id="3.40.1350.10">
    <property type="match status" value="1"/>
</dbReference>
<evidence type="ECO:0000256" key="4">
    <source>
        <dbReference type="ARBA" id="ARBA00023239"/>
    </source>
</evidence>
<dbReference type="EMBL" id="LT598459">
    <property type="protein sequence ID" value="SCU82422.1"/>
    <property type="molecule type" value="Genomic_DNA"/>
</dbReference>
<keyword evidence="4 8" id="KW-0456">Lyase</keyword>
<dbReference type="PANTHER" id="PTHR13070:SF0">
    <property type="entry name" value="TRNA-SPLICING ENDONUCLEASE SUBUNIT SEN34"/>
    <property type="match status" value="1"/>
</dbReference>
<dbReference type="InterPro" id="IPR006677">
    <property type="entry name" value="tRNA_intron_Endonuc_cat-like"/>
</dbReference>
<evidence type="ECO:0000313" key="13">
    <source>
        <dbReference type="Proteomes" id="UP000190274"/>
    </source>
</evidence>
<dbReference type="NCBIfam" id="TIGR00324">
    <property type="entry name" value="endA"/>
    <property type="match status" value="1"/>
</dbReference>
<evidence type="ECO:0000259" key="10">
    <source>
        <dbReference type="Pfam" id="PF01974"/>
    </source>
</evidence>
<dbReference type="InterPro" id="IPR016690">
    <property type="entry name" value="TSEN34"/>
</dbReference>
<dbReference type="CDD" id="cd22363">
    <property type="entry name" value="tRNA-intron_lyase_C"/>
    <property type="match status" value="1"/>
</dbReference>
<dbReference type="GO" id="GO:0000213">
    <property type="term" value="F:tRNA-intron lyase activity"/>
    <property type="evidence" value="ECO:0007669"/>
    <property type="project" value="UniProtKB-UniRule"/>
</dbReference>
<dbReference type="PANTHER" id="PTHR13070">
    <property type="entry name" value="TRNA-SPLICING ENDONUCLEASE SUBUNIT SEN34-RELATED"/>
    <property type="match status" value="1"/>
</dbReference>
<name>A0A1G4IZ97_9SACH</name>
<gene>
    <name evidence="12" type="ORF">LADA_0C05160G</name>
</gene>
<comment type="subunit">
    <text evidence="6">Heterotetramer composed of SEN2, SEN15, SEN34 and SEN54. Interacts directly with SEN15.</text>
</comment>
<dbReference type="Pfam" id="PF26577">
    <property type="entry name" value="TSEN34_N"/>
    <property type="match status" value="1"/>
</dbReference>
<dbReference type="AlphaFoldDB" id="A0A1G4IZ97"/>
<evidence type="ECO:0000256" key="9">
    <source>
        <dbReference type="PIRSR" id="PIRSR017250-50"/>
    </source>
</evidence>
<dbReference type="InterPro" id="IPR036167">
    <property type="entry name" value="tRNA_intron_Endo_cat-like_sf"/>
</dbReference>
<organism evidence="12 13">
    <name type="scientific">Lachancea dasiensis</name>
    <dbReference type="NCBI Taxonomy" id="1072105"/>
    <lineage>
        <taxon>Eukaryota</taxon>
        <taxon>Fungi</taxon>
        <taxon>Dikarya</taxon>
        <taxon>Ascomycota</taxon>
        <taxon>Saccharomycotina</taxon>
        <taxon>Saccharomycetes</taxon>
        <taxon>Saccharomycetales</taxon>
        <taxon>Saccharomycetaceae</taxon>
        <taxon>Lachancea</taxon>
    </lineage>
</organism>
<dbReference type="GO" id="GO:0000214">
    <property type="term" value="C:tRNA-intron endonuclease complex"/>
    <property type="evidence" value="ECO:0007669"/>
    <property type="project" value="UniProtKB-UniRule"/>
</dbReference>
<accession>A0A1G4IZ97</accession>
<sequence>MSGAKIPINLIRGSDNERCGGIAMVFNIDHIRELRNLGFAGILAGTLPSAAQQNAFLSVPLRLMAEEALWLVENGRAFFIAGSEVVIAAIQTLSLQEMKLAERKLDNFFAEQRAFKQVRHQEKLQQLGLSSEMSRTSESLLESSLFVETPNSSDLIARRVKANQFDCPEIQRALCGQLRRNCKNPGDYYVYKALKCDGYYLSPGARFGGRFIAYPGDPLRYHSHMTVQPALNYQNDPLDLLQVVSGGRLGTGVKKLWVVAGVRAQVEAATEEAVSFFSIEWAGFG</sequence>
<keyword evidence="13" id="KW-1185">Reference proteome</keyword>
<dbReference type="PIRSF" id="PIRSF017250">
    <property type="entry name" value="tRNA_splic_SEN34"/>
    <property type="match status" value="1"/>
</dbReference>
<evidence type="ECO:0000256" key="5">
    <source>
        <dbReference type="ARBA" id="ARBA00059865"/>
    </source>
</evidence>
<dbReference type="InterPro" id="IPR059049">
    <property type="entry name" value="TSEN34_N"/>
</dbReference>
<dbReference type="Proteomes" id="UP000190274">
    <property type="component" value="Chromosome C"/>
</dbReference>
<reference evidence="13" key="1">
    <citation type="submission" date="2016-03" db="EMBL/GenBank/DDBJ databases">
        <authorList>
            <person name="Devillers H."/>
        </authorList>
    </citation>
    <scope>NUCLEOTIDE SEQUENCE [LARGE SCALE GENOMIC DNA]</scope>
</reference>
<comment type="similarity">
    <text evidence="1 8">Belongs to the tRNA-intron endonuclease family.</text>
</comment>
<evidence type="ECO:0000256" key="1">
    <source>
        <dbReference type="ARBA" id="ARBA00008078"/>
    </source>
</evidence>
<dbReference type="GO" id="GO:0000379">
    <property type="term" value="P:tRNA-type intron splice site recognition and cleavage"/>
    <property type="evidence" value="ECO:0007669"/>
    <property type="project" value="UniProtKB-UniRule"/>
</dbReference>
<dbReference type="InterPro" id="IPR006676">
    <property type="entry name" value="tRNA_splic"/>
</dbReference>
<dbReference type="InterPro" id="IPR011856">
    <property type="entry name" value="tRNA_endonuc-like_dom_sf"/>
</dbReference>
<comment type="function">
    <text evidence="5">Constitutes one of the two catalytic subunit of the tRNA-splicing endonuclease complex, a complex responsible for identification and cleavage of the splice sites in pre-tRNA. It cleaves pre-tRNA at the 5'- and 3'-splice sites to release the intron. The products are an intron and two tRNA half-molecules bearing 2',3'-cyclic phosphate and 5'-OH termini. There are no conserved sequences at the splice sites, but the intron is invariably located at the same site in the gene, placing the splice sites an invariant distance from the constant structural features of the tRNA body. It probably carries the active site for 3'-splice site cleavage.</text>
</comment>
<dbReference type="FunFam" id="3.40.1350.10:FF:000008">
    <property type="entry name" value="tRNA-splicing endonuclease subunit Sen34"/>
    <property type="match status" value="1"/>
</dbReference>